<name>A0A3M7MCX1_9PLEO</name>
<reference evidence="2 3" key="1">
    <citation type="journal article" date="2014" name="PLoS ONE">
        <title>De novo Genome Assembly of the Fungal Plant Pathogen Pyrenophora semeniperda.</title>
        <authorList>
            <person name="Soliai M.M."/>
            <person name="Meyer S.E."/>
            <person name="Udall J.A."/>
            <person name="Elzinga D.E."/>
            <person name="Hermansen R.A."/>
            <person name="Bodily P.M."/>
            <person name="Hart A.A."/>
            <person name="Coleman C.E."/>
        </authorList>
    </citation>
    <scope>NUCLEOTIDE SEQUENCE [LARGE SCALE GENOMIC DNA]</scope>
    <source>
        <strain evidence="2 3">CCB06</strain>
        <tissue evidence="2">Mycelium</tissue>
    </source>
</reference>
<evidence type="ECO:0000313" key="3">
    <source>
        <dbReference type="Proteomes" id="UP000265663"/>
    </source>
</evidence>
<sequence>MRINYLLATLATTAPGVFGRNCDKGLTYCGSTLLDIGDYSSQIYEALQAYGCESPSASNYVNTLFFCVGGSDGDIIVKEICKLCHDEGGGNNDRCLVSGGTCGDTLH</sequence>
<keyword evidence="1" id="KW-0732">Signal</keyword>
<dbReference type="EMBL" id="KE747832">
    <property type="protein sequence ID" value="RMZ72356.1"/>
    <property type="molecule type" value="Genomic_DNA"/>
</dbReference>
<evidence type="ECO:0000256" key="1">
    <source>
        <dbReference type="SAM" id="SignalP"/>
    </source>
</evidence>
<dbReference type="OrthoDB" id="3778167at2759"/>
<proteinExistence type="predicted"/>
<feature type="chain" id="PRO_5018000706" evidence="1">
    <location>
        <begin position="20"/>
        <end position="107"/>
    </location>
</feature>
<evidence type="ECO:0000313" key="2">
    <source>
        <dbReference type="EMBL" id="RMZ72356.1"/>
    </source>
</evidence>
<feature type="signal peptide" evidence="1">
    <location>
        <begin position="1"/>
        <end position="19"/>
    </location>
</feature>
<organism evidence="2 3">
    <name type="scientific">Pyrenophora seminiperda CCB06</name>
    <dbReference type="NCBI Taxonomy" id="1302712"/>
    <lineage>
        <taxon>Eukaryota</taxon>
        <taxon>Fungi</taxon>
        <taxon>Dikarya</taxon>
        <taxon>Ascomycota</taxon>
        <taxon>Pezizomycotina</taxon>
        <taxon>Dothideomycetes</taxon>
        <taxon>Pleosporomycetidae</taxon>
        <taxon>Pleosporales</taxon>
        <taxon>Pleosporineae</taxon>
        <taxon>Pleosporaceae</taxon>
        <taxon>Pyrenophora</taxon>
    </lineage>
</organism>
<keyword evidence="3" id="KW-1185">Reference proteome</keyword>
<dbReference type="Proteomes" id="UP000265663">
    <property type="component" value="Unassembled WGS sequence"/>
</dbReference>
<accession>A0A3M7MCX1</accession>
<protein>
    <submittedName>
        <fullName evidence="2">Maltose permease</fullName>
    </submittedName>
</protein>
<dbReference type="AlphaFoldDB" id="A0A3M7MCX1"/>
<gene>
    <name evidence="2" type="ORF">GMOD_00010217</name>
</gene>